<evidence type="ECO:0000313" key="5">
    <source>
        <dbReference type="Proteomes" id="UP001163632"/>
    </source>
</evidence>
<evidence type="ECO:0000313" key="4">
    <source>
        <dbReference type="Proteomes" id="UP000254133"/>
    </source>
</evidence>
<name>A0A378PYE2_MORBO</name>
<dbReference type="AlphaFoldDB" id="A0A378PYE2"/>
<dbReference type="Proteomes" id="UP001163632">
    <property type="component" value="Chromosome"/>
</dbReference>
<keyword evidence="5" id="KW-1185">Reference proteome</keyword>
<gene>
    <name evidence="3" type="ORF">LP092_07240</name>
    <name evidence="1" type="ORF">NCTC9426_01913</name>
    <name evidence="2" type="ORF">NCTC9426_02144</name>
</gene>
<sequence>MNRLNRIKSLPCVQCHAPPPSDPCHANWAEMGKGMGKKADDEYTIPLCRKCHQELDTYQGRNRERAKAWFLRKLEFVNSVLNEQDNPTENLF</sequence>
<dbReference type="EMBL" id="CP087830">
    <property type="protein sequence ID" value="UZA04509.1"/>
    <property type="molecule type" value="Genomic_DNA"/>
</dbReference>
<evidence type="ECO:0000313" key="1">
    <source>
        <dbReference type="EMBL" id="STY93194.1"/>
    </source>
</evidence>
<accession>A0A378PYE2</accession>
<dbReference type="Proteomes" id="UP000254133">
    <property type="component" value="Unassembled WGS sequence"/>
</dbReference>
<proteinExistence type="predicted"/>
<dbReference type="InterPro" id="IPR010373">
    <property type="entry name" value="DUF968"/>
</dbReference>
<protein>
    <submittedName>
        <fullName evidence="3">DUF968 domain-containing protein</fullName>
    </submittedName>
    <submittedName>
        <fullName evidence="1">Protein of uncharacterized function (DUF968)</fullName>
    </submittedName>
</protein>
<dbReference type="InterPro" id="IPR036280">
    <property type="entry name" value="Multihaem_cyt_sf"/>
</dbReference>
<dbReference type="RefSeq" id="WP_115369598.1">
    <property type="nucleotide sequence ID" value="NZ_CP087791.1"/>
</dbReference>
<reference evidence="3" key="2">
    <citation type="journal article" date="2022" name="BMC Microbiol.">
        <title>Whole genome sequencing of Moraxella bovis strains from North America reveals two genotypes with different genetic determinants.</title>
        <authorList>
            <person name="Wynn E.L."/>
            <person name="Hille M.M."/>
            <person name="Loy J.D."/>
            <person name="Schuller G."/>
            <person name="Kuhn K.L."/>
            <person name="Dickey A.M."/>
            <person name="Bono J.L."/>
            <person name="Clawson M.L."/>
        </authorList>
    </citation>
    <scope>NUCLEOTIDE SEQUENCE</scope>
    <source>
        <strain evidence="3">SAM102599</strain>
    </source>
</reference>
<dbReference type="Gene3D" id="3.30.50.20">
    <property type="entry name" value="prophage-derive protein ybcO"/>
    <property type="match status" value="1"/>
</dbReference>
<dbReference type="EMBL" id="UGPZ01000003">
    <property type="protein sequence ID" value="STY93415.1"/>
    <property type="molecule type" value="Genomic_DNA"/>
</dbReference>
<evidence type="ECO:0000313" key="3">
    <source>
        <dbReference type="EMBL" id="UZA04509.1"/>
    </source>
</evidence>
<dbReference type="SUPFAM" id="SSF48695">
    <property type="entry name" value="Multiheme cytochromes"/>
    <property type="match status" value="1"/>
</dbReference>
<reference evidence="1 4" key="1">
    <citation type="submission" date="2018-06" db="EMBL/GenBank/DDBJ databases">
        <authorList>
            <consortium name="Pathogen Informatics"/>
            <person name="Doyle S."/>
        </authorList>
    </citation>
    <scope>NUCLEOTIDE SEQUENCE [LARGE SCALE GENOMIC DNA]</scope>
    <source>
        <strain evidence="1 4">NCTC9426</strain>
    </source>
</reference>
<dbReference type="EMBL" id="UGPZ01000003">
    <property type="protein sequence ID" value="STY93194.1"/>
    <property type="molecule type" value="Genomic_DNA"/>
</dbReference>
<organism evidence="1 4">
    <name type="scientific">Moraxella bovis</name>
    <dbReference type="NCBI Taxonomy" id="476"/>
    <lineage>
        <taxon>Bacteria</taxon>
        <taxon>Pseudomonadati</taxon>
        <taxon>Pseudomonadota</taxon>
        <taxon>Gammaproteobacteria</taxon>
        <taxon>Moraxellales</taxon>
        <taxon>Moraxellaceae</taxon>
        <taxon>Moraxella</taxon>
    </lineage>
</organism>
<dbReference type="Pfam" id="PF06147">
    <property type="entry name" value="DUF968"/>
    <property type="match status" value="1"/>
</dbReference>
<evidence type="ECO:0000313" key="2">
    <source>
        <dbReference type="EMBL" id="STY93415.1"/>
    </source>
</evidence>